<feature type="compositionally biased region" description="Polar residues" evidence="1">
    <location>
        <begin position="768"/>
        <end position="781"/>
    </location>
</feature>
<feature type="compositionally biased region" description="Low complexity" evidence="1">
    <location>
        <begin position="356"/>
        <end position="369"/>
    </location>
</feature>
<feature type="compositionally biased region" description="Basic and acidic residues" evidence="1">
    <location>
        <begin position="787"/>
        <end position="799"/>
    </location>
</feature>
<sequence>MFEFELRQYRNPDCKVPGTKNRKTGTVFPESYSVDYWKDQYYKCLWGQELADSKSNLKDYENLRKLGKLVVKYLQEQGCNPVEWLVDEVQRRREASDLSSLKQPNPQEPERRQSAQFAAVSSRLRSAHPISGRSPQVLQESLESTRRKRRNFVFHIDSPFKYSIELPKNFNLGIPLNESDLQFIFRRFQRAVVEKLGETVIDDDYPKFVETLNLYLEYQRITGEEKPADLDSREGARSDSTNPPKEGPHISPVAGAVSFTEYHSIVEGDHTIYFDPQADRLVEKEEQKQIQQVLDSGLGSIVQGYYSYTLSDQEHLSSQGESTAAETDPGSEGDPESSPSESSDDSQDPEPPSRPTTPSEGEQGDNQGGDQDRDQDRDQGDPGSDREGHTPPPDPPFSQAKLSGNDRQASKMTPAQDAHLGAHQALEDRLQEIEASAHDHLDGKALMSATSADVYVKELDKMHPKLEELSVGCYLHFPDDKTVDLALNPRYQAVNTQTQLKNNHHRILTKMIDIHKSLSTTVTGSRLKTPKIAVPKFSGLHRDWPTFKSEFNTLVKNKNTYSSTEKMRLLIEALSDGVAKDNISDLTVTDGNWMIAWGRIEGRYDSPRETVHAVIRPLLELPPLMSESESGLHKLISTIRTTKAQLKQVNLGSVSEADVLYLHFIMARLDTKTIKEFNQTLTSNEVPSLQTCIDVLQMQAKNVGLTKEIKSNSAAAAPSKHKNGRDHKESKALMITSDSEAGYSTDDSRKHVRFCKTINKFKNRGRSKSPSIQKKSVNVATKAQGAKLRDRSSSRESGHSKARPNPTFKPRPCSYCGKHDHRIISSQTHRAVNGSAAGVACNSITMFSPHGPYLIKNFSGNKATKIKVWICLFTCFTSRAIHLELVSSMSYEGFLLALRRFMSRRGRPSDMYSDNGLNFVGADNCLQSTNRTLQELQQAQDGILPGLDLTTIRWHFNPPRAPHQGGVWESCVKLIKHYLKRILDQDSYNWEELDTILVFTEALVNSRPLTPLTEDPEDLDVLTPAHF</sequence>
<feature type="region of interest" description="Disordered" evidence="1">
    <location>
        <begin position="96"/>
        <end position="115"/>
    </location>
</feature>
<evidence type="ECO:0000313" key="4">
    <source>
        <dbReference type="Proteomes" id="UP000708208"/>
    </source>
</evidence>
<evidence type="ECO:0000313" key="3">
    <source>
        <dbReference type="EMBL" id="CAG7818098.1"/>
    </source>
</evidence>
<feature type="domain" description="Integrase catalytic" evidence="2">
    <location>
        <begin position="845"/>
        <end position="1027"/>
    </location>
</feature>
<feature type="region of interest" description="Disordered" evidence="1">
    <location>
        <begin position="225"/>
        <end position="252"/>
    </location>
</feature>
<feature type="compositionally biased region" description="Polar residues" evidence="1">
    <location>
        <begin position="400"/>
        <end position="413"/>
    </location>
</feature>
<evidence type="ECO:0000256" key="1">
    <source>
        <dbReference type="SAM" id="MobiDB-lite"/>
    </source>
</evidence>
<keyword evidence="4" id="KW-1185">Reference proteome</keyword>
<accession>A0A8J2PDX6</accession>
<evidence type="ECO:0000259" key="2">
    <source>
        <dbReference type="PROSITE" id="PS50994"/>
    </source>
</evidence>
<comment type="caution">
    <text evidence="3">The sequence shown here is derived from an EMBL/GenBank/DDBJ whole genome shotgun (WGS) entry which is preliminary data.</text>
</comment>
<dbReference type="Proteomes" id="UP000708208">
    <property type="component" value="Unassembled WGS sequence"/>
</dbReference>
<feature type="region of interest" description="Disordered" evidence="1">
    <location>
        <begin position="759"/>
        <end position="811"/>
    </location>
</feature>
<protein>
    <recommendedName>
        <fullName evidence="2">Integrase catalytic domain-containing protein</fullName>
    </recommendedName>
</protein>
<dbReference type="InterPro" id="IPR005312">
    <property type="entry name" value="DUF1759"/>
</dbReference>
<feature type="region of interest" description="Disordered" evidence="1">
    <location>
        <begin position="711"/>
        <end position="731"/>
    </location>
</feature>
<feature type="compositionally biased region" description="Polar residues" evidence="1">
    <location>
        <begin position="313"/>
        <end position="325"/>
    </location>
</feature>
<feature type="region of interest" description="Disordered" evidence="1">
    <location>
        <begin position="313"/>
        <end position="420"/>
    </location>
</feature>
<organism evidence="3 4">
    <name type="scientific">Allacma fusca</name>
    <dbReference type="NCBI Taxonomy" id="39272"/>
    <lineage>
        <taxon>Eukaryota</taxon>
        <taxon>Metazoa</taxon>
        <taxon>Ecdysozoa</taxon>
        <taxon>Arthropoda</taxon>
        <taxon>Hexapoda</taxon>
        <taxon>Collembola</taxon>
        <taxon>Symphypleona</taxon>
        <taxon>Sminthuridae</taxon>
        <taxon>Allacma</taxon>
    </lineage>
</organism>
<name>A0A8J2PDX6_9HEXA</name>
<dbReference type="PROSITE" id="PS50994">
    <property type="entry name" value="INTEGRASE"/>
    <property type="match status" value="1"/>
</dbReference>
<dbReference type="PANTHER" id="PTHR47331">
    <property type="entry name" value="PHD-TYPE DOMAIN-CONTAINING PROTEIN"/>
    <property type="match status" value="1"/>
</dbReference>
<feature type="compositionally biased region" description="Basic and acidic residues" evidence="1">
    <location>
        <begin position="225"/>
        <end position="237"/>
    </location>
</feature>
<dbReference type="AlphaFoldDB" id="A0A8J2PDX6"/>
<gene>
    <name evidence="3" type="ORF">AFUS01_LOCUS28624</name>
</gene>
<reference evidence="3" key="1">
    <citation type="submission" date="2021-06" db="EMBL/GenBank/DDBJ databases">
        <authorList>
            <person name="Hodson N. C."/>
            <person name="Mongue J. A."/>
            <person name="Jaron S. K."/>
        </authorList>
    </citation>
    <scope>NUCLEOTIDE SEQUENCE</scope>
</reference>
<dbReference type="GO" id="GO:0015074">
    <property type="term" value="P:DNA integration"/>
    <property type="evidence" value="ECO:0007669"/>
    <property type="project" value="InterPro"/>
</dbReference>
<dbReference type="EMBL" id="CAJVCH010411134">
    <property type="protein sequence ID" value="CAG7818098.1"/>
    <property type="molecule type" value="Genomic_DNA"/>
</dbReference>
<dbReference type="Pfam" id="PF03564">
    <property type="entry name" value="DUF1759"/>
    <property type="match status" value="1"/>
</dbReference>
<feature type="compositionally biased region" description="Basic and acidic residues" evidence="1">
    <location>
        <begin position="370"/>
        <end position="389"/>
    </location>
</feature>
<proteinExistence type="predicted"/>
<dbReference type="InterPro" id="IPR001584">
    <property type="entry name" value="Integrase_cat-core"/>
</dbReference>